<evidence type="ECO:0000313" key="2">
    <source>
        <dbReference type="EMBL" id="AEW02264.1"/>
    </source>
</evidence>
<dbReference type="STRING" id="700598.Niako_6039"/>
<dbReference type="InterPro" id="IPR006674">
    <property type="entry name" value="HD_domain"/>
</dbReference>
<name>G8T7K9_NIAKG</name>
<evidence type="ECO:0000259" key="1">
    <source>
        <dbReference type="Pfam" id="PF01966"/>
    </source>
</evidence>
<organism evidence="2 3">
    <name type="scientific">Niastella koreensis (strain DSM 17620 / KACC 11465 / NBRC 106392 / GR20-10)</name>
    <dbReference type="NCBI Taxonomy" id="700598"/>
    <lineage>
        <taxon>Bacteria</taxon>
        <taxon>Pseudomonadati</taxon>
        <taxon>Bacteroidota</taxon>
        <taxon>Chitinophagia</taxon>
        <taxon>Chitinophagales</taxon>
        <taxon>Chitinophagaceae</taxon>
        <taxon>Niastella</taxon>
    </lineage>
</organism>
<gene>
    <name evidence="2" type="ordered locus">Niako_6039</name>
</gene>
<dbReference type="EMBL" id="CP003178">
    <property type="protein sequence ID" value="AEW02264.1"/>
    <property type="molecule type" value="Genomic_DNA"/>
</dbReference>
<feature type="domain" description="HD" evidence="1">
    <location>
        <begin position="110"/>
        <end position="202"/>
    </location>
</feature>
<dbReference type="AlphaFoldDB" id="G8T7K9"/>
<proteinExistence type="predicted"/>
<dbReference type="eggNOG" id="COG2316">
    <property type="taxonomic scope" value="Bacteria"/>
</dbReference>
<dbReference type="Pfam" id="PF01966">
    <property type="entry name" value="HD"/>
    <property type="match status" value="1"/>
</dbReference>
<dbReference type="KEGG" id="nko:Niako_6039"/>
<sequence>MEPENDDQYVNTLFLIEDLKDEITRLQTARQTLITKIIIPGNCSSFKTGFRKSNRKLRAHKNKIILLTMSTHLLGRNTFGDVANAGNLMPVEEAHQLLNEWVPNDRLRLHMKQVAAVMKAWATEKEQADELTARKWELAGLLHDADWEKYPDDHCRVIVEELERRDIDPEVIHCIASHGPRYFGVEPNNIMDKMIYVFDELSGFIHASALIRPTKYDGMNVKSVMKKLKTPSFAAQVNRDDITDAIARINTPLEDIIQFIIDHQKDVQ</sequence>
<dbReference type="Gene3D" id="1.10.3210.10">
    <property type="entry name" value="Hypothetical protein af1432"/>
    <property type="match status" value="1"/>
</dbReference>
<reference evidence="2 3" key="1">
    <citation type="submission" date="2011-12" db="EMBL/GenBank/DDBJ databases">
        <title>The complete genome of Niastella koreensis GR20-10.</title>
        <authorList>
            <consortium name="US DOE Joint Genome Institute (JGI-PGF)"/>
            <person name="Lucas S."/>
            <person name="Han J."/>
            <person name="Lapidus A."/>
            <person name="Bruce D."/>
            <person name="Goodwin L."/>
            <person name="Pitluck S."/>
            <person name="Peters L."/>
            <person name="Kyrpides N."/>
            <person name="Mavromatis K."/>
            <person name="Ivanova N."/>
            <person name="Mikhailova N."/>
            <person name="Davenport K."/>
            <person name="Saunders E."/>
            <person name="Detter J.C."/>
            <person name="Tapia R."/>
            <person name="Han C."/>
            <person name="Land M."/>
            <person name="Hauser L."/>
            <person name="Markowitz V."/>
            <person name="Cheng J.-F."/>
            <person name="Hugenholtz P."/>
            <person name="Woyke T."/>
            <person name="Wu D."/>
            <person name="Tindall B."/>
            <person name="Pomrenke H."/>
            <person name="Brambilla E."/>
            <person name="Klenk H.-P."/>
            <person name="Eisen J.A."/>
        </authorList>
    </citation>
    <scope>NUCLEOTIDE SEQUENCE [LARGE SCALE GENOMIC DNA]</scope>
    <source>
        <strain evidence="3">DSM 17620 / KACC 11465 / NBRC 106392 / GR20-10</strain>
    </source>
</reference>
<dbReference type="PANTHER" id="PTHR38659:SF2">
    <property type="entry name" value="HDIG DOMAIN PROTEIN"/>
    <property type="match status" value="1"/>
</dbReference>
<accession>G8T7K9</accession>
<dbReference type="Proteomes" id="UP000005438">
    <property type="component" value="Chromosome"/>
</dbReference>
<protein>
    <recommendedName>
        <fullName evidence="1">HD domain-containing protein</fullName>
    </recommendedName>
</protein>
<dbReference type="HOGENOM" id="CLU_090635_0_0_10"/>
<dbReference type="PANTHER" id="PTHR38659">
    <property type="entry name" value="METAL-DEPENDENT PHOSPHOHYDROLASE"/>
    <property type="match status" value="1"/>
</dbReference>
<evidence type="ECO:0000313" key="3">
    <source>
        <dbReference type="Proteomes" id="UP000005438"/>
    </source>
</evidence>
<dbReference type="SUPFAM" id="SSF109604">
    <property type="entry name" value="HD-domain/PDEase-like"/>
    <property type="match status" value="1"/>
</dbReference>